<reference evidence="8 11" key="2">
    <citation type="submission" date="2019-07" db="EMBL/GenBank/DDBJ databases">
        <title>Draft genome Sequence of Chlorobium phaeovibrioides sp. strain PhvTcv-s14, from the Phylum Chlorobi.</title>
        <authorList>
            <person name="Babenko V."/>
            <person name="Boldyreva D."/>
            <person name="Kanygina A."/>
            <person name="Selezneva O."/>
            <person name="Akopiyan T."/>
            <person name="Lunina O."/>
        </authorList>
    </citation>
    <scope>NUCLEOTIDE SEQUENCE [LARGE SCALE GENOMIC DNA]</scope>
    <source>
        <strain evidence="8 11">GrTcv12</strain>
    </source>
</reference>
<feature type="domain" description="Thioredoxin" evidence="7">
    <location>
        <begin position="1"/>
        <end position="107"/>
    </location>
</feature>
<dbReference type="Proteomes" id="UP000279908">
    <property type="component" value="Unassembled WGS sequence"/>
</dbReference>
<protein>
    <recommendedName>
        <fullName evidence="6">Thioredoxin</fullName>
    </recommendedName>
</protein>
<dbReference type="FunFam" id="3.40.30.10:FF:000001">
    <property type="entry name" value="Thioredoxin"/>
    <property type="match status" value="1"/>
</dbReference>
<evidence type="ECO:0000313" key="10">
    <source>
        <dbReference type="Proteomes" id="UP000279908"/>
    </source>
</evidence>
<dbReference type="PROSITE" id="PS51352">
    <property type="entry name" value="THIOREDOXIN_2"/>
    <property type="match status" value="1"/>
</dbReference>
<dbReference type="InterPro" id="IPR013766">
    <property type="entry name" value="Thioredoxin_domain"/>
</dbReference>
<reference evidence="9 10" key="1">
    <citation type="submission" date="2018-12" db="EMBL/GenBank/DDBJ databases">
        <authorList>
            <person name="Lunina O.N."/>
            <person name="Grouzdev D.S."/>
            <person name="Gorlenko V.M."/>
            <person name="Savvichev A.S."/>
        </authorList>
    </citation>
    <scope>NUCLEOTIDE SEQUENCE [LARGE SCALE GENOMIC DNA]</scope>
    <source>
        <strain evidence="9 10">BrKhr-17</strain>
    </source>
</reference>
<organism evidence="9 10">
    <name type="scientific">Chlorobium phaeovibrioides</name>
    <dbReference type="NCBI Taxonomy" id="1094"/>
    <lineage>
        <taxon>Bacteria</taxon>
        <taxon>Pseudomonadati</taxon>
        <taxon>Chlorobiota</taxon>
        <taxon>Chlorobiia</taxon>
        <taxon>Chlorobiales</taxon>
        <taxon>Chlorobiaceae</taxon>
        <taxon>Chlorobium/Pelodictyon group</taxon>
        <taxon>Chlorobium</taxon>
    </lineage>
</organism>
<dbReference type="PROSITE" id="PS00194">
    <property type="entry name" value="THIOREDOXIN_1"/>
    <property type="match status" value="1"/>
</dbReference>
<evidence type="ECO:0000256" key="1">
    <source>
        <dbReference type="ARBA" id="ARBA00008987"/>
    </source>
</evidence>
<dbReference type="AlphaFoldDB" id="A0A432AX29"/>
<proteinExistence type="inferred from homology"/>
<dbReference type="SUPFAM" id="SSF52833">
    <property type="entry name" value="Thioredoxin-like"/>
    <property type="match status" value="1"/>
</dbReference>
<dbReference type="Proteomes" id="UP000327458">
    <property type="component" value="Unassembled WGS sequence"/>
</dbReference>
<evidence type="ECO:0000256" key="6">
    <source>
        <dbReference type="NCBIfam" id="TIGR01068"/>
    </source>
</evidence>
<dbReference type="PRINTS" id="PR00421">
    <property type="entry name" value="THIOREDOXIN"/>
</dbReference>
<dbReference type="Pfam" id="PF00085">
    <property type="entry name" value="Thioredoxin"/>
    <property type="match status" value="1"/>
</dbReference>
<dbReference type="Pfam" id="PF14561">
    <property type="entry name" value="TPR_20"/>
    <property type="match status" value="1"/>
</dbReference>
<evidence type="ECO:0000313" key="9">
    <source>
        <dbReference type="EMBL" id="RTY39885.1"/>
    </source>
</evidence>
<dbReference type="GO" id="GO:0006950">
    <property type="term" value="P:response to stress"/>
    <property type="evidence" value="ECO:0007669"/>
    <property type="project" value="UniProtKB-ARBA"/>
</dbReference>
<keyword evidence="3" id="KW-0249">Electron transport</keyword>
<dbReference type="Gene3D" id="3.40.30.10">
    <property type="entry name" value="Glutaredoxin"/>
    <property type="match status" value="1"/>
</dbReference>
<evidence type="ECO:0000256" key="2">
    <source>
        <dbReference type="ARBA" id="ARBA00022448"/>
    </source>
</evidence>
<dbReference type="PANTHER" id="PTHR45663">
    <property type="entry name" value="GEO12009P1"/>
    <property type="match status" value="1"/>
</dbReference>
<name>A0A432AX29_CHLPH</name>
<sequence>MNPSLPFDFQCDVLELSHDRPVLVDFWAEWCAPCRQLAPVLERLAGKYEGRFTLVKINTEEHADIASRFQVRSIPMVLLFSAGEVIDSFSGAIPERQVEEWLNRHLPGPYAKEIALADEFVREGKRSMALSVLEGVMQKEKGNVTVHALLSKLKLFSSPQEALGLAELLEAEPEHAELSETVRTLARLLRAPANSFPDDEVRNDYLDAVEKLRREDLEAALEGFISVLQRNRPYDDDGSRKACIAIFRYLGEEHDITKKYRKTFDRAF</sequence>
<evidence type="ECO:0000313" key="11">
    <source>
        <dbReference type="Proteomes" id="UP000327458"/>
    </source>
</evidence>
<evidence type="ECO:0000256" key="3">
    <source>
        <dbReference type="ARBA" id="ARBA00022982"/>
    </source>
</evidence>
<comment type="similarity">
    <text evidence="1">Belongs to the thioredoxin family.</text>
</comment>
<evidence type="ECO:0000259" key="7">
    <source>
        <dbReference type="PROSITE" id="PS51352"/>
    </source>
</evidence>
<dbReference type="InterPro" id="IPR036249">
    <property type="entry name" value="Thioredoxin-like_sf"/>
</dbReference>
<evidence type="ECO:0000313" key="8">
    <source>
        <dbReference type="EMBL" id="KAA6232676.1"/>
    </source>
</evidence>
<dbReference type="CDD" id="cd02956">
    <property type="entry name" value="ybbN"/>
    <property type="match status" value="1"/>
</dbReference>
<dbReference type="InterPro" id="IPR017937">
    <property type="entry name" value="Thioredoxin_CS"/>
</dbReference>
<dbReference type="RefSeq" id="WP_126341447.1">
    <property type="nucleotide sequence ID" value="NZ_RXYJ01000001.1"/>
</dbReference>
<dbReference type="EMBL" id="RXYK01000001">
    <property type="protein sequence ID" value="RTY39885.1"/>
    <property type="molecule type" value="Genomic_DNA"/>
</dbReference>
<dbReference type="Gene3D" id="1.25.40.10">
    <property type="entry name" value="Tetratricopeptide repeat domain"/>
    <property type="match status" value="1"/>
</dbReference>
<dbReference type="EMBL" id="VMRG01000001">
    <property type="protein sequence ID" value="KAA6232676.1"/>
    <property type="molecule type" value="Genomic_DNA"/>
</dbReference>
<gene>
    <name evidence="9" type="primary">trxA</name>
    <name evidence="9" type="ORF">EKD02_00370</name>
    <name evidence="8" type="ORF">FP507_05980</name>
</gene>
<dbReference type="PANTHER" id="PTHR45663:SF11">
    <property type="entry name" value="GEO12009P1"/>
    <property type="match status" value="1"/>
</dbReference>
<dbReference type="NCBIfam" id="TIGR01068">
    <property type="entry name" value="thioredoxin"/>
    <property type="match status" value="1"/>
</dbReference>
<accession>A0A432AX29</accession>
<comment type="caution">
    <text evidence="9">The sequence shown here is derived from an EMBL/GenBank/DDBJ whole genome shotgun (WGS) entry which is preliminary data.</text>
</comment>
<keyword evidence="5" id="KW-0676">Redox-active center</keyword>
<dbReference type="GO" id="GO:0015035">
    <property type="term" value="F:protein-disulfide reductase activity"/>
    <property type="evidence" value="ECO:0007669"/>
    <property type="project" value="UniProtKB-UniRule"/>
</dbReference>
<dbReference type="InterPro" id="IPR011990">
    <property type="entry name" value="TPR-like_helical_dom_sf"/>
</dbReference>
<keyword evidence="4" id="KW-1015">Disulfide bond</keyword>
<dbReference type="GO" id="GO:0005737">
    <property type="term" value="C:cytoplasm"/>
    <property type="evidence" value="ECO:0007669"/>
    <property type="project" value="TreeGrafter"/>
</dbReference>
<evidence type="ECO:0000256" key="4">
    <source>
        <dbReference type="ARBA" id="ARBA00023157"/>
    </source>
</evidence>
<dbReference type="InterPro" id="IPR005746">
    <property type="entry name" value="Thioredoxin"/>
</dbReference>
<evidence type="ECO:0000256" key="5">
    <source>
        <dbReference type="ARBA" id="ARBA00023284"/>
    </source>
</evidence>
<keyword evidence="2" id="KW-0813">Transport</keyword>